<dbReference type="RefSeq" id="WP_301199595.1">
    <property type="nucleotide sequence ID" value="NZ_JAPDPI010000021.1"/>
</dbReference>
<dbReference type="Proteomes" id="UP001207408">
    <property type="component" value="Unassembled WGS sequence"/>
</dbReference>
<evidence type="ECO:0000313" key="3">
    <source>
        <dbReference type="Proteomes" id="UP001207408"/>
    </source>
</evidence>
<dbReference type="Gene3D" id="3.10.450.50">
    <property type="match status" value="1"/>
</dbReference>
<sequence>MQTCPCGSNKPYALCCEPIIANKANAQTAEQLMRSRYTAFTFANINYLMNSHHPKTRPIKEKKDILKWAKSVTWLGLQILYTDKGKESDMEGIVKFKALFLENGIPRELVEESVFVKENCKWYYVSGKHS</sequence>
<evidence type="ECO:0000259" key="1">
    <source>
        <dbReference type="Pfam" id="PF17775"/>
    </source>
</evidence>
<keyword evidence="3" id="KW-1185">Reference proteome</keyword>
<dbReference type="PANTHER" id="PTHR33747">
    <property type="entry name" value="UPF0225 PROTEIN SCO1677"/>
    <property type="match status" value="1"/>
</dbReference>
<dbReference type="PANTHER" id="PTHR33747:SF1">
    <property type="entry name" value="ADENYLATE CYCLASE-ASSOCIATED CAP C-TERMINAL DOMAIN-CONTAINING PROTEIN"/>
    <property type="match status" value="1"/>
</dbReference>
<dbReference type="InterPro" id="IPR004027">
    <property type="entry name" value="SEC_C_motif"/>
</dbReference>
<organism evidence="2 3">
    <name type="scientific">Plebeiibacterium marinum</name>
    <dbReference type="NCBI Taxonomy" id="2992111"/>
    <lineage>
        <taxon>Bacteria</taxon>
        <taxon>Pseudomonadati</taxon>
        <taxon>Bacteroidota</taxon>
        <taxon>Bacteroidia</taxon>
        <taxon>Marinilabiliales</taxon>
        <taxon>Marinilabiliaceae</taxon>
        <taxon>Plebeiibacterium</taxon>
    </lineage>
</organism>
<gene>
    <name evidence="2" type="ORF">OM074_11355</name>
</gene>
<dbReference type="InterPro" id="IPR048469">
    <property type="entry name" value="YchJ-like_M"/>
</dbReference>
<dbReference type="AlphaFoldDB" id="A0AAE3ME18"/>
<accession>A0AAE3ME18</accession>
<reference evidence="2" key="1">
    <citation type="submission" date="2022-10" db="EMBL/GenBank/DDBJ databases">
        <authorList>
            <person name="Yu W.X."/>
        </authorList>
    </citation>
    <scope>NUCLEOTIDE SEQUENCE</scope>
    <source>
        <strain evidence="2">D04</strain>
    </source>
</reference>
<evidence type="ECO:0000313" key="2">
    <source>
        <dbReference type="EMBL" id="MCW3806223.1"/>
    </source>
</evidence>
<feature type="domain" description="YchJ-like middle NTF2-like" evidence="1">
    <location>
        <begin position="28"/>
        <end position="127"/>
    </location>
</feature>
<dbReference type="Pfam" id="PF02810">
    <property type="entry name" value="SEC-C"/>
    <property type="match status" value="1"/>
</dbReference>
<proteinExistence type="predicted"/>
<dbReference type="InterPro" id="IPR032710">
    <property type="entry name" value="NTF2-like_dom_sf"/>
</dbReference>
<protein>
    <submittedName>
        <fullName evidence="2">YchJ family metal-binding protein</fullName>
    </submittedName>
</protein>
<comment type="caution">
    <text evidence="2">The sequence shown here is derived from an EMBL/GenBank/DDBJ whole genome shotgun (WGS) entry which is preliminary data.</text>
</comment>
<name>A0AAE3ME18_9BACT</name>
<dbReference type="Pfam" id="PF17775">
    <property type="entry name" value="YchJ_M-like"/>
    <property type="match status" value="1"/>
</dbReference>
<dbReference type="EMBL" id="JAPDPI010000021">
    <property type="protein sequence ID" value="MCW3806223.1"/>
    <property type="molecule type" value="Genomic_DNA"/>
</dbReference>
<dbReference type="SUPFAM" id="SSF54427">
    <property type="entry name" value="NTF2-like"/>
    <property type="match status" value="1"/>
</dbReference>